<dbReference type="OrthoDB" id="28208at2759"/>
<feature type="transmembrane region" description="Helical" evidence="9">
    <location>
        <begin position="666"/>
        <end position="691"/>
    </location>
</feature>
<dbReference type="PANTHER" id="PTHR22950">
    <property type="entry name" value="AMINO ACID TRANSPORTER"/>
    <property type="match status" value="1"/>
</dbReference>
<dbReference type="VEuPathDB" id="AmoebaDB:NfTy_082410"/>
<evidence type="ECO:0000256" key="4">
    <source>
        <dbReference type="ARBA" id="ARBA00022692"/>
    </source>
</evidence>
<dbReference type="GO" id="GO:0015179">
    <property type="term" value="F:L-amino acid transmembrane transporter activity"/>
    <property type="evidence" value="ECO:0007669"/>
    <property type="project" value="TreeGrafter"/>
</dbReference>
<dbReference type="InterPro" id="IPR013057">
    <property type="entry name" value="AA_transpt_TM"/>
</dbReference>
<feature type="transmembrane region" description="Helical" evidence="9">
    <location>
        <begin position="417"/>
        <end position="434"/>
    </location>
</feature>
<feature type="region of interest" description="Disordered" evidence="8">
    <location>
        <begin position="1"/>
        <end position="46"/>
    </location>
</feature>
<dbReference type="VEuPathDB" id="AmoebaDB:FDP41_010092"/>
<keyword evidence="7 9" id="KW-0472">Membrane</keyword>
<feature type="domain" description="Amino acid transporter transmembrane" evidence="10">
    <location>
        <begin position="299"/>
        <end position="687"/>
    </location>
</feature>
<accession>A0A6A5BFN4</accession>
<dbReference type="EMBL" id="VFQX01000074">
    <property type="protein sequence ID" value="KAF0971869.1"/>
    <property type="molecule type" value="Genomic_DNA"/>
</dbReference>
<keyword evidence="12" id="KW-1185">Reference proteome</keyword>
<dbReference type="OMA" id="FLIACIC"/>
<evidence type="ECO:0000256" key="9">
    <source>
        <dbReference type="SAM" id="Phobius"/>
    </source>
</evidence>
<feature type="transmembrane region" description="Helical" evidence="9">
    <location>
        <begin position="500"/>
        <end position="522"/>
    </location>
</feature>
<feature type="transmembrane region" description="Helical" evidence="9">
    <location>
        <begin position="454"/>
        <end position="480"/>
    </location>
</feature>
<evidence type="ECO:0000256" key="1">
    <source>
        <dbReference type="ARBA" id="ARBA00004141"/>
    </source>
</evidence>
<reference evidence="11 12" key="1">
    <citation type="journal article" date="2019" name="Sci. Rep.">
        <title>Nanopore sequencing improves the draft genome of the human pathogenic amoeba Naegleria fowleri.</title>
        <authorList>
            <person name="Liechti N."/>
            <person name="Schurch N."/>
            <person name="Bruggmann R."/>
            <person name="Wittwer M."/>
        </authorList>
    </citation>
    <scope>NUCLEOTIDE SEQUENCE [LARGE SCALE GENOMIC DNA]</scope>
    <source>
        <strain evidence="11 12">ATCC 30894</strain>
    </source>
</reference>
<dbReference type="GeneID" id="68117307"/>
<comment type="caution">
    <text evidence="11">The sequence shown here is derived from an EMBL/GenBank/DDBJ whole genome shotgun (WGS) entry which is preliminary data.</text>
</comment>
<keyword evidence="5" id="KW-0029">Amino-acid transport</keyword>
<evidence type="ECO:0000313" key="11">
    <source>
        <dbReference type="EMBL" id="KAF0971869.1"/>
    </source>
</evidence>
<feature type="compositionally biased region" description="Low complexity" evidence="8">
    <location>
        <begin position="102"/>
        <end position="112"/>
    </location>
</feature>
<name>A0A6A5BFN4_NAEFO</name>
<feature type="transmembrane region" description="Helical" evidence="9">
    <location>
        <begin position="606"/>
        <end position="625"/>
    </location>
</feature>
<keyword evidence="3" id="KW-0813">Transport</keyword>
<dbReference type="PANTHER" id="PTHR22950:SF458">
    <property type="entry name" value="SODIUM-COUPLED NEUTRAL AMINO ACID TRANSPORTER 11-RELATED"/>
    <property type="match status" value="1"/>
</dbReference>
<feature type="transmembrane region" description="Helical" evidence="9">
    <location>
        <begin position="352"/>
        <end position="370"/>
    </location>
</feature>
<evidence type="ECO:0000313" key="12">
    <source>
        <dbReference type="Proteomes" id="UP000444721"/>
    </source>
</evidence>
<proteinExistence type="inferred from homology"/>
<evidence type="ECO:0000256" key="5">
    <source>
        <dbReference type="ARBA" id="ARBA00022970"/>
    </source>
</evidence>
<feature type="region of interest" description="Disordered" evidence="8">
    <location>
        <begin position="78"/>
        <end position="112"/>
    </location>
</feature>
<evidence type="ECO:0000259" key="10">
    <source>
        <dbReference type="Pfam" id="PF01490"/>
    </source>
</evidence>
<evidence type="ECO:0000256" key="8">
    <source>
        <dbReference type="SAM" id="MobiDB-lite"/>
    </source>
</evidence>
<feature type="compositionally biased region" description="Polar residues" evidence="8">
    <location>
        <begin position="7"/>
        <end position="24"/>
    </location>
</feature>
<dbReference type="RefSeq" id="XP_044556585.1">
    <property type="nucleotide sequence ID" value="XM_044700353.1"/>
</dbReference>
<feature type="transmembrane region" description="Helical" evidence="9">
    <location>
        <begin position="631"/>
        <end position="654"/>
    </location>
</feature>
<feature type="transmembrane region" description="Helical" evidence="9">
    <location>
        <begin position="308"/>
        <end position="332"/>
    </location>
</feature>
<dbReference type="Proteomes" id="UP000444721">
    <property type="component" value="Unassembled WGS sequence"/>
</dbReference>
<feature type="transmembrane region" description="Helical" evidence="9">
    <location>
        <begin position="377"/>
        <end position="397"/>
    </location>
</feature>
<dbReference type="AlphaFoldDB" id="A0A6A5BFN4"/>
<evidence type="ECO:0000256" key="3">
    <source>
        <dbReference type="ARBA" id="ARBA00022448"/>
    </source>
</evidence>
<keyword evidence="4 9" id="KW-0812">Transmembrane</keyword>
<keyword evidence="6 9" id="KW-1133">Transmembrane helix</keyword>
<evidence type="ECO:0000256" key="7">
    <source>
        <dbReference type="ARBA" id="ARBA00023136"/>
    </source>
</evidence>
<feature type="transmembrane region" description="Helical" evidence="9">
    <location>
        <begin position="267"/>
        <end position="288"/>
    </location>
</feature>
<dbReference type="GO" id="GO:0016020">
    <property type="term" value="C:membrane"/>
    <property type="evidence" value="ECO:0007669"/>
    <property type="project" value="UniProtKB-SubCell"/>
</dbReference>
<organism evidence="11 12">
    <name type="scientific">Naegleria fowleri</name>
    <name type="common">Brain eating amoeba</name>
    <dbReference type="NCBI Taxonomy" id="5763"/>
    <lineage>
        <taxon>Eukaryota</taxon>
        <taxon>Discoba</taxon>
        <taxon>Heterolobosea</taxon>
        <taxon>Tetramitia</taxon>
        <taxon>Eutetramitia</taxon>
        <taxon>Vahlkampfiidae</taxon>
        <taxon>Naegleria</taxon>
    </lineage>
</organism>
<gene>
    <name evidence="11" type="ORF">FDP41_010092</name>
</gene>
<evidence type="ECO:0000256" key="6">
    <source>
        <dbReference type="ARBA" id="ARBA00022989"/>
    </source>
</evidence>
<comment type="similarity">
    <text evidence="2">Belongs to the amino acid/polyamine transporter 2 family.</text>
</comment>
<dbReference type="Pfam" id="PF01490">
    <property type="entry name" value="Aa_trans"/>
    <property type="match status" value="1"/>
</dbReference>
<evidence type="ECO:0000256" key="2">
    <source>
        <dbReference type="ARBA" id="ARBA00008066"/>
    </source>
</evidence>
<sequence length="694" mass="77652">MVVPKNNEPTTSSMNGRAVSTTNAHPVPFSSGSAHPHHHHTFDVSTSDSATASSIIVSPFESAYSYHPQTNTNGFFHPSDANPIPNQNGRREKDSFQTIDHSSPSMSYPPKKSTKKSLLVKLFGRKRHHGDDSSDEEEIFLIDSKNGEKVYLKKDMNGISKDPASSSIYTNINSSADAAVGDEKLEQNLFERDVNQDYFVLKKKKSIQEMTNELYTEPIAVIENGKYEDKQARLLKKSKKQEKLWKELMSHKKTGLFFSVWNLINDIISPGTVSMPGVVAQSGLYMSIIWRHLKRTLPDLAMKGFGKFGFLIACICIFFFNFGGACAQLLMFGQVVPDLLLYLFNDPTNIFISRRAILIYLVVLLIPIAMQKRLGSFAFFSFIAVVSVFGVAGLVNYELFFGVPRYIPHDPKEAFEFMHPGFMNALGNLAYIFICHDMSFHVFDELRRATRIRYYIVVFVTVALTVAACSAMGIGGYLLFWDKNLKIANVLEMFPKGATVAIVGRLLLTLSLVFSIPYSAFLPRNVIILIVKFLFPRWYNSTDGFFTCYCWNPWRKRKPPIDLSEQENLLSQEANPQLNTNGNTLSMPVQQKDLNNKRAKKLKHDFVHYSATLFVMALGLTIALSVTDLGIVFQITGGVSACAMAYILPCALAIKLEPGRFTVLKITSAITLLGGLVILGSTIYFVILQLVTGK</sequence>
<dbReference type="VEuPathDB" id="AmoebaDB:NF0121750"/>
<protein>
    <recommendedName>
        <fullName evidence="10">Amino acid transporter transmembrane domain-containing protein</fullName>
    </recommendedName>
</protein>
<comment type="subcellular location">
    <subcellularLocation>
        <location evidence="1">Membrane</location>
        <topology evidence="1">Multi-pass membrane protein</topology>
    </subcellularLocation>
</comment>